<protein>
    <submittedName>
        <fullName evidence="7">Monosaccharide ABC transporter membrane protein, CUT2 family</fullName>
    </submittedName>
</protein>
<feature type="transmembrane region" description="Helical" evidence="6">
    <location>
        <begin position="252"/>
        <end position="274"/>
    </location>
</feature>
<feature type="transmembrane region" description="Helical" evidence="6">
    <location>
        <begin position="101"/>
        <end position="118"/>
    </location>
</feature>
<reference evidence="7 8" key="1">
    <citation type="submission" date="2016-10" db="EMBL/GenBank/DDBJ databases">
        <authorList>
            <person name="de Groot N.N."/>
        </authorList>
    </citation>
    <scope>NUCLEOTIDE SEQUENCE [LARGE SCALE GENOMIC DNA]</scope>
    <source>
        <strain evidence="7 8">DSM 21799</strain>
    </source>
</reference>
<dbReference type="AlphaFoldDB" id="A0A1H4L8Z1"/>
<feature type="transmembrane region" description="Helical" evidence="6">
    <location>
        <begin position="200"/>
        <end position="222"/>
    </location>
</feature>
<dbReference type="PANTHER" id="PTHR32196">
    <property type="entry name" value="ABC TRANSPORTER PERMEASE PROTEIN YPHD-RELATED-RELATED"/>
    <property type="match status" value="1"/>
</dbReference>
<dbReference type="PANTHER" id="PTHR32196:SF63">
    <property type="entry name" value="INNER MEMBRANE ABC TRANSPORTER PERMEASE PROTEIN YJFF"/>
    <property type="match status" value="1"/>
</dbReference>
<evidence type="ECO:0000256" key="5">
    <source>
        <dbReference type="ARBA" id="ARBA00023136"/>
    </source>
</evidence>
<dbReference type="Pfam" id="PF02653">
    <property type="entry name" value="BPD_transp_2"/>
    <property type="match status" value="1"/>
</dbReference>
<feature type="transmembrane region" description="Helical" evidence="6">
    <location>
        <begin position="47"/>
        <end position="67"/>
    </location>
</feature>
<evidence type="ECO:0000256" key="4">
    <source>
        <dbReference type="ARBA" id="ARBA00022989"/>
    </source>
</evidence>
<feature type="transmembrane region" description="Helical" evidence="6">
    <location>
        <begin position="280"/>
        <end position="300"/>
    </location>
</feature>
<name>A0A1H4L8Z1_9MICO</name>
<keyword evidence="3 6" id="KW-0812">Transmembrane</keyword>
<accession>A0A1H4L8Z1</accession>
<evidence type="ECO:0000256" key="3">
    <source>
        <dbReference type="ARBA" id="ARBA00022692"/>
    </source>
</evidence>
<dbReference type="GO" id="GO:0022857">
    <property type="term" value="F:transmembrane transporter activity"/>
    <property type="evidence" value="ECO:0007669"/>
    <property type="project" value="InterPro"/>
</dbReference>
<proteinExistence type="predicted"/>
<dbReference type="EMBL" id="FNRY01000001">
    <property type="protein sequence ID" value="SEB67207.1"/>
    <property type="molecule type" value="Genomic_DNA"/>
</dbReference>
<dbReference type="OrthoDB" id="3676653at2"/>
<feature type="transmembrane region" description="Helical" evidence="6">
    <location>
        <begin position="159"/>
        <end position="180"/>
    </location>
</feature>
<gene>
    <name evidence="7" type="ORF">SAMN04489806_1464</name>
</gene>
<keyword evidence="8" id="KW-1185">Reference proteome</keyword>
<dbReference type="Proteomes" id="UP000199183">
    <property type="component" value="Unassembled WGS sequence"/>
</dbReference>
<evidence type="ECO:0000256" key="2">
    <source>
        <dbReference type="ARBA" id="ARBA00022475"/>
    </source>
</evidence>
<evidence type="ECO:0000313" key="7">
    <source>
        <dbReference type="EMBL" id="SEB67207.1"/>
    </source>
</evidence>
<keyword evidence="2" id="KW-1003">Cell membrane</keyword>
<dbReference type="STRING" id="640635.SAMN04489806_1464"/>
<evidence type="ECO:0000256" key="6">
    <source>
        <dbReference type="SAM" id="Phobius"/>
    </source>
</evidence>
<evidence type="ECO:0000256" key="1">
    <source>
        <dbReference type="ARBA" id="ARBA00004651"/>
    </source>
</evidence>
<sequence>MSDSRVKRKPRTAETSTIDMPVHADEPQKRTALQRVGRFLGRGDGDVARVLILVAIVIVIGLFAPNFLSKASWLALSQTATVVALLALGQTFVIITGGIDLSVGAVMACSAVIGATVMRNMHVSGVEPTLTILAGLAVMLIVGSAAGLLNGLVITKLRITPFIVTLGMLSVATGTMNLVSGGAEVVGLPPVLGQIGNYPLGGWVTVPVLITILAAIVSALVLTRTRFGLRSYAIGSNQGAARRAGIAVDAHLIRVYVLAGLFSGIGGFLLTSRFVNASPLAAQGMELLSIAAAVIGGASLIGGRGSIVGTMIGALIMAALQIGLIVAGVQSFWQTIAIGIITVAAVFGDQIRIRYSGERA</sequence>
<dbReference type="GO" id="GO:0005886">
    <property type="term" value="C:plasma membrane"/>
    <property type="evidence" value="ECO:0007669"/>
    <property type="project" value="UniProtKB-SubCell"/>
</dbReference>
<comment type="subcellular location">
    <subcellularLocation>
        <location evidence="1">Cell membrane</location>
        <topology evidence="1">Multi-pass membrane protein</topology>
    </subcellularLocation>
</comment>
<evidence type="ECO:0000313" key="8">
    <source>
        <dbReference type="Proteomes" id="UP000199183"/>
    </source>
</evidence>
<dbReference type="InterPro" id="IPR001851">
    <property type="entry name" value="ABC_transp_permease"/>
</dbReference>
<organism evidence="7 8">
    <name type="scientific">Paramicrobacterium humi</name>
    <dbReference type="NCBI Taxonomy" id="640635"/>
    <lineage>
        <taxon>Bacteria</taxon>
        <taxon>Bacillati</taxon>
        <taxon>Actinomycetota</taxon>
        <taxon>Actinomycetes</taxon>
        <taxon>Micrococcales</taxon>
        <taxon>Microbacteriaceae</taxon>
        <taxon>Paramicrobacterium</taxon>
    </lineage>
</organism>
<feature type="transmembrane region" description="Helical" evidence="6">
    <location>
        <begin position="130"/>
        <end position="152"/>
    </location>
</feature>
<feature type="transmembrane region" description="Helical" evidence="6">
    <location>
        <begin position="307"/>
        <end position="326"/>
    </location>
</feature>
<feature type="transmembrane region" description="Helical" evidence="6">
    <location>
        <begin position="73"/>
        <end position="94"/>
    </location>
</feature>
<dbReference type="RefSeq" id="WP_091182018.1">
    <property type="nucleotide sequence ID" value="NZ_FNRY01000001.1"/>
</dbReference>
<keyword evidence="5 6" id="KW-0472">Membrane</keyword>
<dbReference type="CDD" id="cd06579">
    <property type="entry name" value="TM_PBP1_transp_AraH_like"/>
    <property type="match status" value="1"/>
</dbReference>
<feature type="transmembrane region" description="Helical" evidence="6">
    <location>
        <begin position="332"/>
        <end position="351"/>
    </location>
</feature>
<keyword evidence="4 6" id="KW-1133">Transmembrane helix</keyword>